<accession>A0A101HUF4</accession>
<dbReference type="SUPFAM" id="SSF161187">
    <property type="entry name" value="YfgJ-like"/>
    <property type="match status" value="1"/>
</dbReference>
<evidence type="ECO:0000313" key="2">
    <source>
        <dbReference type="Proteomes" id="UP000054705"/>
    </source>
</evidence>
<dbReference type="EMBL" id="LGGS01000050">
    <property type="protein sequence ID" value="KUK83069.1"/>
    <property type="molecule type" value="Genomic_DNA"/>
</dbReference>
<feature type="non-terminal residue" evidence="1">
    <location>
        <position position="55"/>
    </location>
</feature>
<proteinExistence type="predicted"/>
<protein>
    <submittedName>
        <fullName evidence="1">Uncharacterized protein</fullName>
    </submittedName>
</protein>
<evidence type="ECO:0000313" key="1">
    <source>
        <dbReference type="EMBL" id="KUK83069.1"/>
    </source>
</evidence>
<name>A0A101HUF4_9FIRM</name>
<comment type="caution">
    <text evidence="1">The sequence shown here is derived from an EMBL/GenBank/DDBJ whole genome shotgun (WGS) entry which is preliminary data.</text>
</comment>
<gene>
    <name evidence="1" type="ORF">XD97_0277</name>
</gene>
<organism evidence="1 2">
    <name type="scientific">Pelotomaculum thermopropionicum</name>
    <dbReference type="NCBI Taxonomy" id="110500"/>
    <lineage>
        <taxon>Bacteria</taxon>
        <taxon>Bacillati</taxon>
        <taxon>Bacillota</taxon>
        <taxon>Clostridia</taxon>
        <taxon>Eubacteriales</taxon>
        <taxon>Desulfotomaculaceae</taxon>
        <taxon>Pelotomaculum</taxon>
    </lineage>
</organism>
<reference evidence="2" key="1">
    <citation type="journal article" date="2015" name="MBio">
        <title>Genome-Resolved Metagenomic Analysis Reveals Roles for Candidate Phyla and Other Microbial Community Members in Biogeochemical Transformations in Oil Reservoirs.</title>
        <authorList>
            <person name="Hu P."/>
            <person name="Tom L."/>
            <person name="Singh A."/>
            <person name="Thomas B.C."/>
            <person name="Baker B.J."/>
            <person name="Piceno Y.M."/>
            <person name="Andersen G.L."/>
            <person name="Banfield J.F."/>
        </authorList>
    </citation>
    <scope>NUCLEOTIDE SEQUENCE [LARGE SCALE GENOMIC DNA]</scope>
</reference>
<dbReference type="Proteomes" id="UP000054705">
    <property type="component" value="Unassembled WGS sequence"/>
</dbReference>
<dbReference type="AlphaFoldDB" id="A0A101HUF4"/>
<sequence length="55" mass="5910">MLWKCPQCGEKSLRMESGKAVCLACSGTNQVYPCPQCGAQALVNHRSPGGERQTV</sequence>